<dbReference type="AlphaFoldDB" id="A0A2U3EGL5"/>
<reference evidence="2 3" key="1">
    <citation type="journal article" date="2016" name="Front. Microbiol.">
        <title>Genome and transcriptome sequences reveal the specific parasitism of the nematophagous Purpureocillium lilacinum 36-1.</title>
        <authorList>
            <person name="Xie J."/>
            <person name="Li S."/>
            <person name="Mo C."/>
            <person name="Xiao X."/>
            <person name="Peng D."/>
            <person name="Wang G."/>
            <person name="Xiao Y."/>
        </authorList>
    </citation>
    <scope>NUCLEOTIDE SEQUENCE [LARGE SCALE GENOMIC DNA]</scope>
    <source>
        <strain evidence="2 3">36-1</strain>
    </source>
</reference>
<evidence type="ECO:0000313" key="2">
    <source>
        <dbReference type="EMBL" id="PWI73580.1"/>
    </source>
</evidence>
<accession>A0A2U3EGL5</accession>
<feature type="compositionally biased region" description="Low complexity" evidence="1">
    <location>
        <begin position="296"/>
        <end position="305"/>
    </location>
</feature>
<organism evidence="2 3">
    <name type="scientific">Purpureocillium lilacinum</name>
    <name type="common">Paecilomyces lilacinus</name>
    <dbReference type="NCBI Taxonomy" id="33203"/>
    <lineage>
        <taxon>Eukaryota</taxon>
        <taxon>Fungi</taxon>
        <taxon>Dikarya</taxon>
        <taxon>Ascomycota</taxon>
        <taxon>Pezizomycotina</taxon>
        <taxon>Sordariomycetes</taxon>
        <taxon>Hypocreomycetidae</taxon>
        <taxon>Hypocreales</taxon>
        <taxon>Ophiocordycipitaceae</taxon>
        <taxon>Purpureocillium</taxon>
    </lineage>
</organism>
<proteinExistence type="predicted"/>
<dbReference type="EMBL" id="LCWV01000004">
    <property type="protein sequence ID" value="PWI73580.1"/>
    <property type="molecule type" value="Genomic_DNA"/>
</dbReference>
<gene>
    <name evidence="2" type="ORF">PCL_08856</name>
</gene>
<sequence>MFRDILVQWQPHISPLAPVPLHWTPLRGLASLGCFTDCGARRGWVRVLELRARRDNGRYVLRAAGPSVLGPLARERRMTRGFCRDSAWPAAQAPSQRGLTAALWTGPGATSACAGQSRGSRLGRVSTASASVAVTAEGQRIMRASILVDRKAAVMLINALESTPMRSSWYYGGAWAGSEVCVHAVRLCTNVDESVCVAGSALVSTRARGVKPLTSDEKSHGREWHCIALSGSFRLIIMSLPRAGASQPASQPARQPGNQCGSLGALIQALLPLGTLAPALWRQKHNRTEICGAAKEAGASAATHSGGAGRSHGRHQHQHHQQTLPGEGGIPDEAELEGDMQWPKAVARDHVWAF</sequence>
<dbReference type="Proteomes" id="UP000245956">
    <property type="component" value="Unassembled WGS sequence"/>
</dbReference>
<feature type="region of interest" description="Disordered" evidence="1">
    <location>
        <begin position="296"/>
        <end position="334"/>
    </location>
</feature>
<protein>
    <submittedName>
        <fullName evidence="2">Uncharacterized protein</fullName>
    </submittedName>
</protein>
<name>A0A2U3EGL5_PURLI</name>
<comment type="caution">
    <text evidence="2">The sequence shown here is derived from an EMBL/GenBank/DDBJ whole genome shotgun (WGS) entry which is preliminary data.</text>
</comment>
<feature type="compositionally biased region" description="Basic residues" evidence="1">
    <location>
        <begin position="311"/>
        <end position="320"/>
    </location>
</feature>
<evidence type="ECO:0000313" key="3">
    <source>
        <dbReference type="Proteomes" id="UP000245956"/>
    </source>
</evidence>
<evidence type="ECO:0000256" key="1">
    <source>
        <dbReference type="SAM" id="MobiDB-lite"/>
    </source>
</evidence>